<keyword evidence="7" id="KW-1185">Reference proteome</keyword>
<evidence type="ECO:0000256" key="2">
    <source>
        <dbReference type="ARBA" id="ARBA00022723"/>
    </source>
</evidence>
<keyword evidence="3" id="KW-0539">Nucleus</keyword>
<dbReference type="PROSITE" id="PS50048">
    <property type="entry name" value="ZN2_CY6_FUNGAL_2"/>
    <property type="match status" value="1"/>
</dbReference>
<dbReference type="OMA" id="HRDGADM"/>
<evidence type="ECO:0000313" key="7">
    <source>
        <dbReference type="Proteomes" id="UP000007148"/>
    </source>
</evidence>
<dbReference type="CDD" id="cd00067">
    <property type="entry name" value="GAL4"/>
    <property type="match status" value="1"/>
</dbReference>
<feature type="region of interest" description="Disordered" evidence="4">
    <location>
        <begin position="681"/>
        <end position="722"/>
    </location>
</feature>
<proteinExistence type="predicted"/>
<keyword evidence="2" id="KW-0479">Metal-binding</keyword>
<dbReference type="GO" id="GO:0008270">
    <property type="term" value="F:zinc ion binding"/>
    <property type="evidence" value="ECO:0007669"/>
    <property type="project" value="InterPro"/>
</dbReference>
<feature type="domain" description="Zn(2)-C6 fungal-type" evidence="5">
    <location>
        <begin position="55"/>
        <end position="84"/>
    </location>
</feature>
<dbReference type="SMART" id="SM00906">
    <property type="entry name" value="Fungal_trans"/>
    <property type="match status" value="1"/>
</dbReference>
<dbReference type="InParanoid" id="G4TCP7"/>
<dbReference type="GO" id="GO:0005634">
    <property type="term" value="C:nucleus"/>
    <property type="evidence" value="ECO:0007669"/>
    <property type="project" value="UniProtKB-SubCell"/>
</dbReference>
<dbReference type="PANTHER" id="PTHR31001:SF87">
    <property type="entry name" value="COL-21"/>
    <property type="match status" value="1"/>
</dbReference>
<organism evidence="6 7">
    <name type="scientific">Serendipita indica (strain DSM 11827)</name>
    <name type="common">Root endophyte fungus</name>
    <name type="synonym">Piriformospora indica</name>
    <dbReference type="NCBI Taxonomy" id="1109443"/>
    <lineage>
        <taxon>Eukaryota</taxon>
        <taxon>Fungi</taxon>
        <taxon>Dikarya</taxon>
        <taxon>Basidiomycota</taxon>
        <taxon>Agaricomycotina</taxon>
        <taxon>Agaricomycetes</taxon>
        <taxon>Sebacinales</taxon>
        <taxon>Serendipitaceae</taxon>
        <taxon>Serendipita</taxon>
    </lineage>
</organism>
<feature type="compositionally biased region" description="Basic and acidic residues" evidence="4">
    <location>
        <begin position="1"/>
        <end position="24"/>
    </location>
</feature>
<evidence type="ECO:0000256" key="4">
    <source>
        <dbReference type="SAM" id="MobiDB-lite"/>
    </source>
</evidence>
<name>G4TCP7_SERID</name>
<dbReference type="HOGENOM" id="CLU_007574_1_0_1"/>
<dbReference type="InterPro" id="IPR007219">
    <property type="entry name" value="XnlR_reg_dom"/>
</dbReference>
<dbReference type="Pfam" id="PF04082">
    <property type="entry name" value="Fungal_trans"/>
    <property type="match status" value="1"/>
</dbReference>
<feature type="region of interest" description="Disordered" evidence="4">
    <location>
        <begin position="1"/>
        <end position="52"/>
    </location>
</feature>
<feature type="compositionally biased region" description="Polar residues" evidence="4">
    <location>
        <begin position="707"/>
        <end position="722"/>
    </location>
</feature>
<evidence type="ECO:0000313" key="6">
    <source>
        <dbReference type="EMBL" id="CCA69088.1"/>
    </source>
</evidence>
<sequence length="810" mass="89715">MRTEDPKEPSPSKKRKNEEPHEENGLPNKLVAAPKSGSTARHPEKPGKRARVSYSCSECHRRKQKCDRQIPCGHCVARKVPELCKGYTPGKSENDLHLRIARLERIIEQALPNFAHDSLSDHGSPTLHNDARSRASSPDDPATKGGSLQSGGAYFGNSALGSVASMPILEQLQSSSFVPTLDEPSPSDNLKSLVQECGVAPHKLPELVQELPPKALCEVLVDYYFTSINYTRYPIDEVGFRASFDSICNNGHRVQPDDVRFLPLLFVVLAISARLAPENILGDERNRRLTSLRYYWSSRRSLLIAAAVQSDSLELVLARLLSARFLTFDRRITECWSQLGAAVRTAQALGLHRDGALLGLNPYQTEYRRRVWSYLYHADRTHALLMGRPHAIQDEYTSTQPPMNADDTITGPPRPVPLTQPTPWTFLVLRHSLATIIGHIVHHFQRVRSHSHYNDVVALDEELLRFMKNLPPHYAVDDPDTSLDESHPYIPVHRFIIVTEVFFVRISLHRPYLLRRLSSDRYALSRRACFESARQEYRIRQQFKKTMPPDVIRALGGAYREFQAAMIAGIGLILDPQSADKHELHEVINGFLRDHEGLHEMDATTRRELKIIEFLKRKAESGPEDGKFPGMGAAHAGEARAQAQANASLLMGLGGHSFGMHASTSSGQKPILPALQQPAFHGVQSTPSPRSPMDGSPRHGHARHQSRSALSTGSYTPPTEEAQSLLDNWCNSVINSSGFGEPSAADFTSPWVPAPTPGMYGFPSVQSGAPDGMVDVEGGPATINGYEAADWTYWETIVSAIGRDGGAATT</sequence>
<dbReference type="PANTHER" id="PTHR31001">
    <property type="entry name" value="UNCHARACTERIZED TRANSCRIPTIONAL REGULATORY PROTEIN"/>
    <property type="match status" value="1"/>
</dbReference>
<dbReference type="InterPro" id="IPR050613">
    <property type="entry name" value="Sec_Metabolite_Reg"/>
</dbReference>
<dbReference type="EMBL" id="CAFZ01000046">
    <property type="protein sequence ID" value="CCA69088.1"/>
    <property type="molecule type" value="Genomic_DNA"/>
</dbReference>
<dbReference type="OrthoDB" id="4934715at2759"/>
<dbReference type="STRING" id="1109443.G4TCP7"/>
<gene>
    <name evidence="6" type="ORF">PIIN_02946</name>
</gene>
<dbReference type="CDD" id="cd12148">
    <property type="entry name" value="fungal_TF_MHR"/>
    <property type="match status" value="1"/>
</dbReference>
<dbReference type="GO" id="GO:0000981">
    <property type="term" value="F:DNA-binding transcription factor activity, RNA polymerase II-specific"/>
    <property type="evidence" value="ECO:0007669"/>
    <property type="project" value="InterPro"/>
</dbReference>
<dbReference type="eggNOG" id="ENOG502QSCH">
    <property type="taxonomic scope" value="Eukaryota"/>
</dbReference>
<dbReference type="SMART" id="SM00066">
    <property type="entry name" value="GAL4"/>
    <property type="match status" value="1"/>
</dbReference>
<dbReference type="AlphaFoldDB" id="G4TCP7"/>
<evidence type="ECO:0000259" key="5">
    <source>
        <dbReference type="PROSITE" id="PS50048"/>
    </source>
</evidence>
<dbReference type="PROSITE" id="PS00463">
    <property type="entry name" value="ZN2_CY6_FUNGAL_1"/>
    <property type="match status" value="1"/>
</dbReference>
<dbReference type="Proteomes" id="UP000007148">
    <property type="component" value="Unassembled WGS sequence"/>
</dbReference>
<reference evidence="6 7" key="1">
    <citation type="journal article" date="2011" name="PLoS Pathog.">
        <title>Endophytic Life Strategies Decoded by Genome and Transcriptome Analyses of the Mutualistic Root Symbiont Piriformospora indica.</title>
        <authorList>
            <person name="Zuccaro A."/>
            <person name="Lahrmann U."/>
            <person name="Guldener U."/>
            <person name="Langen G."/>
            <person name="Pfiffi S."/>
            <person name="Biedenkopf D."/>
            <person name="Wong P."/>
            <person name="Samans B."/>
            <person name="Grimm C."/>
            <person name="Basiewicz M."/>
            <person name="Murat C."/>
            <person name="Martin F."/>
            <person name="Kogel K.H."/>
        </authorList>
    </citation>
    <scope>NUCLEOTIDE SEQUENCE [LARGE SCALE GENOMIC DNA]</scope>
    <source>
        <strain evidence="6 7">DSM 11827</strain>
    </source>
</reference>
<protein>
    <recommendedName>
        <fullName evidence="5">Zn(2)-C6 fungal-type domain-containing protein</fullName>
    </recommendedName>
</protein>
<dbReference type="Pfam" id="PF00172">
    <property type="entry name" value="Zn_clus"/>
    <property type="match status" value="1"/>
</dbReference>
<comment type="caution">
    <text evidence="6">The sequence shown here is derived from an EMBL/GenBank/DDBJ whole genome shotgun (WGS) entry which is preliminary data.</text>
</comment>
<feature type="region of interest" description="Disordered" evidence="4">
    <location>
        <begin position="115"/>
        <end position="148"/>
    </location>
</feature>
<dbReference type="GO" id="GO:0006351">
    <property type="term" value="P:DNA-templated transcription"/>
    <property type="evidence" value="ECO:0007669"/>
    <property type="project" value="InterPro"/>
</dbReference>
<evidence type="ECO:0000256" key="3">
    <source>
        <dbReference type="ARBA" id="ARBA00023242"/>
    </source>
</evidence>
<accession>G4TCP7</accession>
<comment type="subcellular location">
    <subcellularLocation>
        <location evidence="1">Nucleus</location>
    </subcellularLocation>
</comment>
<dbReference type="Gene3D" id="4.10.240.10">
    <property type="entry name" value="Zn(2)-C6 fungal-type DNA-binding domain"/>
    <property type="match status" value="1"/>
</dbReference>
<dbReference type="InterPro" id="IPR001138">
    <property type="entry name" value="Zn2Cys6_DnaBD"/>
</dbReference>
<evidence type="ECO:0000256" key="1">
    <source>
        <dbReference type="ARBA" id="ARBA00004123"/>
    </source>
</evidence>
<dbReference type="GO" id="GO:0003677">
    <property type="term" value="F:DNA binding"/>
    <property type="evidence" value="ECO:0007669"/>
    <property type="project" value="InterPro"/>
</dbReference>
<dbReference type="SUPFAM" id="SSF57701">
    <property type="entry name" value="Zn2/Cys6 DNA-binding domain"/>
    <property type="match status" value="1"/>
</dbReference>
<dbReference type="InterPro" id="IPR036864">
    <property type="entry name" value="Zn2-C6_fun-type_DNA-bd_sf"/>
</dbReference>